<dbReference type="AlphaFoldDB" id="A0A1F5VP43"/>
<comment type="caution">
    <text evidence="1">The sequence shown here is derived from an EMBL/GenBank/DDBJ whole genome shotgun (WGS) entry which is preliminary data.</text>
</comment>
<dbReference type="Proteomes" id="UP000177451">
    <property type="component" value="Unassembled WGS sequence"/>
</dbReference>
<proteinExistence type="predicted"/>
<reference evidence="1 2" key="1">
    <citation type="journal article" date="2016" name="Nat. Commun.">
        <title>Thousands of microbial genomes shed light on interconnected biogeochemical processes in an aquifer system.</title>
        <authorList>
            <person name="Anantharaman K."/>
            <person name="Brown C.T."/>
            <person name="Hug L.A."/>
            <person name="Sharon I."/>
            <person name="Castelle C.J."/>
            <person name="Probst A.J."/>
            <person name="Thomas B.C."/>
            <person name="Singh A."/>
            <person name="Wilkins M.J."/>
            <person name="Karaoz U."/>
            <person name="Brodie E.L."/>
            <person name="Williams K.H."/>
            <person name="Hubbard S.S."/>
            <person name="Banfield J.F."/>
        </authorList>
    </citation>
    <scope>NUCLEOTIDE SEQUENCE [LARGE SCALE GENOMIC DNA]</scope>
</reference>
<evidence type="ECO:0000313" key="2">
    <source>
        <dbReference type="Proteomes" id="UP000177451"/>
    </source>
</evidence>
<dbReference type="Gene3D" id="2.60.40.10">
    <property type="entry name" value="Immunoglobulins"/>
    <property type="match status" value="1"/>
</dbReference>
<dbReference type="InterPro" id="IPR013783">
    <property type="entry name" value="Ig-like_fold"/>
</dbReference>
<gene>
    <name evidence="1" type="ORF">A2Z53_00930</name>
</gene>
<sequence length="499" mass="55025">MSRGNQNQKIMLALFIGMLFWGIFIPENKAEATVPVFDEELFELTEELYDLTEEIYDLIDERTFDLNSMIAGIYKKEVAEPPIEPAESARTAEQQLEALLENHTDIEGNPDPIDASSCESFYSLDCLSNLLTNAVQRDAQLGLTRWLEGKNPETGEDEERGPLSVKNFNDEIANELDNERQLFIEATTREDSEIVQNLCEPLKKQVPAFVKKSLSKESFSQKVSCSLDDEAGFSYEGFNENFANGGFEAWEKSLEENNNMIGTILTYHDEAEARDMAKFVETENELLTTGGGLKPKEDCGEPVVTEDGRELKGGCVIKNPGELTRAAANYLYTNDLERLREAKGPGETSVYKASDAIGYELTAGGQDIPTIEKNRPSLFDISAILKILSQVFQSDNKDKGKPPPSIRVTVKSPLDLSTVTGSTQIKGTVSRIIAGGAKAVIKLDGSTLGEVNFTSNSYTFTWDTTKANKGDHTLTVQIFNSSGKLLSQSAPITVTVNNQ</sequence>
<accession>A0A1F5VP43</accession>
<dbReference type="EMBL" id="MFHH01000020">
    <property type="protein sequence ID" value="OGF65153.1"/>
    <property type="molecule type" value="Genomic_DNA"/>
</dbReference>
<name>A0A1F5VP43_9BACT</name>
<protein>
    <submittedName>
        <fullName evidence="1">Uncharacterized protein</fullName>
    </submittedName>
</protein>
<dbReference type="Pfam" id="PF17957">
    <property type="entry name" value="Big_7"/>
    <property type="match status" value="1"/>
</dbReference>
<organism evidence="1 2">
    <name type="scientific">Candidatus Giovannonibacteria bacterium RIFCSPHIGHO2_02_42_15</name>
    <dbReference type="NCBI Taxonomy" id="1798329"/>
    <lineage>
        <taxon>Bacteria</taxon>
        <taxon>Candidatus Giovannoniibacteriota</taxon>
    </lineage>
</organism>
<evidence type="ECO:0000313" key="1">
    <source>
        <dbReference type="EMBL" id="OGF65153.1"/>
    </source>
</evidence>